<dbReference type="Pfam" id="PF11298">
    <property type="entry name" value="DUF3099"/>
    <property type="match status" value="1"/>
</dbReference>
<feature type="transmembrane region" description="Helical" evidence="1">
    <location>
        <begin position="30"/>
        <end position="50"/>
    </location>
</feature>
<dbReference type="Proteomes" id="UP000590811">
    <property type="component" value="Unassembled WGS sequence"/>
</dbReference>
<evidence type="ECO:0000313" key="3">
    <source>
        <dbReference type="EMBL" id="RKT78093.1"/>
    </source>
</evidence>
<keyword evidence="1" id="KW-0472">Membrane</keyword>
<reference evidence="3 4" key="1">
    <citation type="submission" date="2018-10" db="EMBL/GenBank/DDBJ databases">
        <title>Sequencing the genomes of 1000 actinobacteria strains.</title>
        <authorList>
            <person name="Klenk H.-P."/>
        </authorList>
    </citation>
    <scope>NUCLEOTIDE SEQUENCE [LARGE SCALE GENOMIC DNA]</scope>
    <source>
        <strain evidence="3 4">DSM 44267</strain>
    </source>
</reference>
<dbReference type="InterPro" id="IPR021449">
    <property type="entry name" value="DUF3099"/>
</dbReference>
<feature type="transmembrane region" description="Helical" evidence="1">
    <location>
        <begin position="56"/>
        <end position="73"/>
    </location>
</feature>
<dbReference type="EMBL" id="RBXT01000001">
    <property type="protein sequence ID" value="RKT78093.1"/>
    <property type="molecule type" value="Genomic_DNA"/>
</dbReference>
<dbReference type="EMBL" id="JACHVT010000006">
    <property type="protein sequence ID" value="MBB2987705.1"/>
    <property type="molecule type" value="Genomic_DNA"/>
</dbReference>
<proteinExistence type="predicted"/>
<protein>
    <submittedName>
        <fullName evidence="3">DUF3099 family protein</fullName>
    </submittedName>
</protein>
<evidence type="ECO:0000313" key="2">
    <source>
        <dbReference type="EMBL" id="MBB2987705.1"/>
    </source>
</evidence>
<dbReference type="AlphaFoldDB" id="A0A495Y015"/>
<name>A0A495Y015_9MICO</name>
<dbReference type="RefSeq" id="WP_121032238.1">
    <property type="nucleotide sequence ID" value="NZ_JACHVT010000006.1"/>
</dbReference>
<evidence type="ECO:0000313" key="4">
    <source>
        <dbReference type="Proteomes" id="UP000278440"/>
    </source>
</evidence>
<keyword evidence="4" id="KW-1185">Reference proteome</keyword>
<accession>A0A495Y015</accession>
<keyword evidence="1" id="KW-0812">Transmembrane</keyword>
<dbReference type="Proteomes" id="UP000278440">
    <property type="component" value="Unassembled WGS sequence"/>
</dbReference>
<dbReference type="OrthoDB" id="4229919at2"/>
<comment type="caution">
    <text evidence="3">The sequence shown here is derived from an EMBL/GenBank/DDBJ whole genome shotgun (WGS) entry which is preliminary data.</text>
</comment>
<evidence type="ECO:0000313" key="5">
    <source>
        <dbReference type="Proteomes" id="UP000590811"/>
    </source>
</evidence>
<evidence type="ECO:0000256" key="1">
    <source>
        <dbReference type="SAM" id="Phobius"/>
    </source>
</evidence>
<reference evidence="2 5" key="2">
    <citation type="submission" date="2020-08" db="EMBL/GenBank/DDBJ databases">
        <title>Genomic Encyclopedia of Type Strains, Phase IV (KMG-V): Genome sequencing to study the core and pangenomes of soil and plant-associated prokaryotes.</title>
        <authorList>
            <person name="Whitman W."/>
        </authorList>
    </citation>
    <scope>NUCLEOTIDE SEQUENCE [LARGE SCALE GENOMIC DNA]</scope>
    <source>
        <strain evidence="2 5">B3ACCR2</strain>
    </source>
</reference>
<sequence length="96" mass="10710">MRTTKQPMVYSVTTAATSSTADQDSRMKRYLIMMGIRIACFGLVFVTTGWLRWACIAGAVLLPYFAVIVANAVQPRTVGSLQRVTPQDDTTHRLER</sequence>
<keyword evidence="1" id="KW-1133">Transmembrane helix</keyword>
<gene>
    <name evidence="3" type="ORF">DFJ68_1529</name>
    <name evidence="2" type="ORF">FHW14_002891</name>
</gene>
<organism evidence="3 4">
    <name type="scientific">Terracoccus luteus</name>
    <dbReference type="NCBI Taxonomy" id="53356"/>
    <lineage>
        <taxon>Bacteria</taxon>
        <taxon>Bacillati</taxon>
        <taxon>Actinomycetota</taxon>
        <taxon>Actinomycetes</taxon>
        <taxon>Micrococcales</taxon>
        <taxon>Intrasporangiaceae</taxon>
        <taxon>Terracoccus</taxon>
    </lineage>
</organism>